<evidence type="ECO:0008006" key="3">
    <source>
        <dbReference type="Google" id="ProtNLM"/>
    </source>
</evidence>
<dbReference type="GeneID" id="34519347"/>
<proteinExistence type="predicted"/>
<gene>
    <name evidence="1" type="ORF">KUCA_T00001920001</name>
</gene>
<keyword evidence="2" id="KW-1185">Reference proteome</keyword>
<dbReference type="HOGENOM" id="CLU_059017_0_0_1"/>
<dbReference type="Pfam" id="PF10455">
    <property type="entry name" value="BAR_2"/>
    <property type="match status" value="1"/>
</dbReference>
<reference evidence="1" key="1">
    <citation type="submission" date="2013-12" db="EMBL/GenBank/DDBJ databases">
        <authorList>
            <person name="Genoscope - CEA"/>
        </authorList>
    </citation>
    <scope>NUCLEOTIDE SEQUENCE</scope>
    <source>
        <strain evidence="1">CBS 1993</strain>
    </source>
</reference>
<dbReference type="SUPFAM" id="SSF103657">
    <property type="entry name" value="BAR/IMD domain-like"/>
    <property type="match status" value="1"/>
</dbReference>
<dbReference type="OrthoDB" id="5549748at2759"/>
<dbReference type="EMBL" id="HG793126">
    <property type="protein sequence ID" value="CDK25949.1"/>
    <property type="molecule type" value="Genomic_DNA"/>
</dbReference>
<dbReference type="STRING" id="1382522.W6MHW6"/>
<evidence type="ECO:0000313" key="1">
    <source>
        <dbReference type="EMBL" id="CDK25949.1"/>
    </source>
</evidence>
<organism evidence="1 2">
    <name type="scientific">Kuraishia capsulata CBS 1993</name>
    <dbReference type="NCBI Taxonomy" id="1382522"/>
    <lineage>
        <taxon>Eukaryota</taxon>
        <taxon>Fungi</taxon>
        <taxon>Dikarya</taxon>
        <taxon>Ascomycota</taxon>
        <taxon>Saccharomycotina</taxon>
        <taxon>Pichiomycetes</taxon>
        <taxon>Pichiales</taxon>
        <taxon>Pichiaceae</taxon>
        <taxon>Kuraishia</taxon>
    </lineage>
</organism>
<dbReference type="Gene3D" id="1.20.1270.60">
    <property type="entry name" value="Arfaptin homology (AH) domain/BAR domain"/>
    <property type="match status" value="1"/>
</dbReference>
<sequence>MSFKFPDLSSLQQTLQQTSQQLQQSLQDGIQTSLKEASTINDSLSPLFKRTTRSLQERFGGTNDISELPREYIELEKKVDSLKVFYKKTLVITSQYEIESYDYPPNIRESFQDVTKTFSEKIHGLSQATTTAEAEAVLTSSSATVQVPKTFAHSLSKTLKSNRETVLAASSEEETGLSKALLLIADAQYKIGDERLEQDKLIISEFNNKIKNILDNEFTATSKDRRSVENSRLTFDTLRAEIKAFQNGDDTVEAPEALQKKLEAAEDELVNATEVAVESMKKLISPTASINLLKVFSKIQLNYHKTVAEQLTTLVDQLEALPADEDKD</sequence>
<name>W6MHW6_9ASCO</name>
<evidence type="ECO:0000313" key="2">
    <source>
        <dbReference type="Proteomes" id="UP000019384"/>
    </source>
</evidence>
<reference evidence="1" key="2">
    <citation type="submission" date="2014-02" db="EMBL/GenBank/DDBJ databases">
        <title>Complete DNA sequence of /Kuraishia capsulata/ illustrates novel genomic features among budding yeasts (/Saccharomycotina/).</title>
        <authorList>
            <person name="Morales L."/>
            <person name="Noel B."/>
            <person name="Porcel B."/>
            <person name="Marcet-Houben M."/>
            <person name="Hullo M-F."/>
            <person name="Sacerdot C."/>
            <person name="Tekaia F."/>
            <person name="Leh-Louis V."/>
            <person name="Despons L."/>
            <person name="Khanna V."/>
            <person name="Aury J-M."/>
            <person name="Barbe V."/>
            <person name="Couloux A."/>
            <person name="Labadie K."/>
            <person name="Pelletier E."/>
            <person name="Souciet J-L."/>
            <person name="Boekhout T."/>
            <person name="Gabaldon T."/>
            <person name="Wincker P."/>
            <person name="Dujon B."/>
        </authorList>
    </citation>
    <scope>NUCLEOTIDE SEQUENCE</scope>
    <source>
        <strain evidence="1">CBS 1993</strain>
    </source>
</reference>
<dbReference type="InterPro" id="IPR027267">
    <property type="entry name" value="AH/BAR_dom_sf"/>
</dbReference>
<dbReference type="InterPro" id="IPR018859">
    <property type="entry name" value="BAR_dom-cont"/>
</dbReference>
<dbReference type="AlphaFoldDB" id="W6MHW6"/>
<dbReference type="Proteomes" id="UP000019384">
    <property type="component" value="Unassembled WGS sequence"/>
</dbReference>
<accession>W6MHW6</accession>
<dbReference type="RefSeq" id="XP_022457959.1">
    <property type="nucleotide sequence ID" value="XM_022604149.1"/>
</dbReference>
<protein>
    <recommendedName>
        <fullName evidence="3">BAR domain-containing protein</fullName>
    </recommendedName>
</protein>